<proteinExistence type="predicted"/>
<sequence>MGKQPRFQQDKPIATIEGWEDGQHYERSVMTLDRWELQSAERLVIHIGRHDIVLLQDPHSPHLGGYVWLSSIVFCSYLDSLHSGMHKGRGHRHDWIHVGNGKRWVELGSGVGLIGLMLHKLGVEDVVVTDIDALVPTIEKNVEANGVLVQSISGRRRNEKTMEDCSSMPTAIVVEPLIWNDEDAIRHIRSTGGPIDYILACDCIYSEASAVDLVLTMEKLAGSDTVIICLSEVRNQMAQDTFLEQAKAFFTVELIPPVQWQKKVAGIHFDGTLNLYRLYKSSSPISPIGHHHHHHHHHHKEVSGRRRKSAGSGYTGSSTSILSEIPSR</sequence>
<dbReference type="STRING" id="4829.A0A163JTS3"/>
<dbReference type="PANTHER" id="PTHR14614">
    <property type="entry name" value="HEPATOCELLULAR CARCINOMA-ASSOCIATED ANTIGEN"/>
    <property type="match status" value="1"/>
</dbReference>
<evidence type="ECO:0000256" key="1">
    <source>
        <dbReference type="SAM" id="MobiDB-lite"/>
    </source>
</evidence>
<dbReference type="OrthoDB" id="194386at2759"/>
<feature type="region of interest" description="Disordered" evidence="1">
    <location>
        <begin position="287"/>
        <end position="328"/>
    </location>
</feature>
<dbReference type="OMA" id="DRWELQS"/>
<feature type="compositionally biased region" description="Low complexity" evidence="1">
    <location>
        <begin position="310"/>
        <end position="328"/>
    </location>
</feature>
<accession>A0A163JTS3</accession>
<name>A0A163JTS3_ABSGL</name>
<dbReference type="PANTHER" id="PTHR14614:SF109">
    <property type="entry name" value="RIBOSOMAL LYSINE N-METHYLTRANSFERASE 5"/>
    <property type="match status" value="1"/>
</dbReference>
<reference evidence="2" key="1">
    <citation type="submission" date="2016-04" db="EMBL/GenBank/DDBJ databases">
        <authorList>
            <person name="Evans L.H."/>
            <person name="Alamgir A."/>
            <person name="Owens N."/>
            <person name="Weber N.D."/>
            <person name="Virtaneva K."/>
            <person name="Barbian K."/>
            <person name="Babar A."/>
            <person name="Rosenke K."/>
        </authorList>
    </citation>
    <scope>NUCLEOTIDE SEQUENCE [LARGE SCALE GENOMIC DNA]</scope>
    <source>
        <strain evidence="2">CBS 101.48</strain>
    </source>
</reference>
<evidence type="ECO:0000313" key="2">
    <source>
        <dbReference type="EMBL" id="SAM01903.1"/>
    </source>
</evidence>
<evidence type="ECO:0000313" key="3">
    <source>
        <dbReference type="Proteomes" id="UP000078561"/>
    </source>
</evidence>
<dbReference type="InParanoid" id="A0A163JTS3"/>
<dbReference type="AlphaFoldDB" id="A0A163JTS3"/>
<dbReference type="Pfam" id="PF10294">
    <property type="entry name" value="Methyltransf_16"/>
    <property type="match status" value="1"/>
</dbReference>
<organism evidence="2">
    <name type="scientific">Absidia glauca</name>
    <name type="common">Pin mould</name>
    <dbReference type="NCBI Taxonomy" id="4829"/>
    <lineage>
        <taxon>Eukaryota</taxon>
        <taxon>Fungi</taxon>
        <taxon>Fungi incertae sedis</taxon>
        <taxon>Mucoromycota</taxon>
        <taxon>Mucoromycotina</taxon>
        <taxon>Mucoromycetes</taxon>
        <taxon>Mucorales</taxon>
        <taxon>Cunninghamellaceae</taxon>
        <taxon>Absidia</taxon>
    </lineage>
</organism>
<dbReference type="Gene3D" id="3.40.50.150">
    <property type="entry name" value="Vaccinia Virus protein VP39"/>
    <property type="match status" value="1"/>
</dbReference>
<protein>
    <submittedName>
        <fullName evidence="2">Uncharacterized protein</fullName>
    </submittedName>
</protein>
<feature type="compositionally biased region" description="Basic residues" evidence="1">
    <location>
        <begin position="289"/>
        <end position="309"/>
    </location>
</feature>
<gene>
    <name evidence="2" type="primary">ABSGL_07653.1 scaffold 8929</name>
</gene>
<dbReference type="Proteomes" id="UP000078561">
    <property type="component" value="Unassembled WGS sequence"/>
</dbReference>
<dbReference type="EMBL" id="LT553604">
    <property type="protein sequence ID" value="SAM01903.1"/>
    <property type="molecule type" value="Genomic_DNA"/>
</dbReference>
<dbReference type="InterPro" id="IPR019410">
    <property type="entry name" value="Methyltransf_16"/>
</dbReference>
<dbReference type="SUPFAM" id="SSF53335">
    <property type="entry name" value="S-adenosyl-L-methionine-dependent methyltransferases"/>
    <property type="match status" value="1"/>
</dbReference>
<keyword evidence="3" id="KW-1185">Reference proteome</keyword>
<dbReference type="InterPro" id="IPR029063">
    <property type="entry name" value="SAM-dependent_MTases_sf"/>
</dbReference>